<keyword evidence="4" id="KW-0874">Quinone</keyword>
<comment type="caution">
    <text evidence="12">The sequence shown here is derived from an EMBL/GenBank/DDBJ whole genome shotgun (WGS) entry which is preliminary data.</text>
</comment>
<evidence type="ECO:0000256" key="2">
    <source>
        <dbReference type="ARBA" id="ARBA00004173"/>
    </source>
</evidence>
<evidence type="ECO:0000256" key="10">
    <source>
        <dbReference type="ARBA" id="ARBA00070160"/>
    </source>
</evidence>
<evidence type="ECO:0000256" key="9">
    <source>
        <dbReference type="ARBA" id="ARBA00060891"/>
    </source>
</evidence>
<dbReference type="GO" id="GO:0070221">
    <property type="term" value="P:sulfide oxidation, using sulfide:quinone oxidoreductase"/>
    <property type="evidence" value="ECO:0007669"/>
    <property type="project" value="TreeGrafter"/>
</dbReference>
<dbReference type="PANTHER" id="PTHR10632">
    <property type="entry name" value="SULFIDE:QUINONE OXIDOREDUCTASE"/>
    <property type="match status" value="1"/>
</dbReference>
<keyword evidence="3" id="KW-0285">Flavoprotein</keyword>
<dbReference type="GO" id="GO:0048038">
    <property type="term" value="F:quinone binding"/>
    <property type="evidence" value="ECO:0007669"/>
    <property type="project" value="UniProtKB-KW"/>
</dbReference>
<dbReference type="EMBL" id="JAVFKY010000001">
    <property type="protein sequence ID" value="KAK5583749.1"/>
    <property type="molecule type" value="Genomic_DNA"/>
</dbReference>
<dbReference type="GO" id="GO:0005739">
    <property type="term" value="C:mitochondrion"/>
    <property type="evidence" value="ECO:0007669"/>
    <property type="project" value="UniProtKB-SubCell"/>
</dbReference>
<name>A0AAN7U148_9MYCE</name>
<feature type="domain" description="FAD/NAD(P)-binding" evidence="11">
    <location>
        <begin position="48"/>
        <end position="348"/>
    </location>
</feature>
<protein>
    <recommendedName>
        <fullName evidence="10">Sulfide:quinone oxidoreductase, mitochondrial</fullName>
    </recommendedName>
</protein>
<accession>A0AAN7U148</accession>
<comment type="similarity">
    <text evidence="9">Belongs to the SQRD family.</text>
</comment>
<dbReference type="GO" id="GO:0070224">
    <property type="term" value="F:sulfide:quinone oxidoreductase activity"/>
    <property type="evidence" value="ECO:0007669"/>
    <property type="project" value="TreeGrafter"/>
</dbReference>
<evidence type="ECO:0000256" key="3">
    <source>
        <dbReference type="ARBA" id="ARBA00022630"/>
    </source>
</evidence>
<evidence type="ECO:0000256" key="8">
    <source>
        <dbReference type="ARBA" id="ARBA00023128"/>
    </source>
</evidence>
<dbReference type="Pfam" id="PF07992">
    <property type="entry name" value="Pyr_redox_2"/>
    <property type="match status" value="1"/>
</dbReference>
<sequence>MFKSIMYALAVAPTTPSNGVDQQLPKGVISASQLGSEKEKRKLKDVTKIVVVGGGAGGLSVASQLEHKFKAKGDIVIVEPSDKHYYQPLWTLVGGGIFSRKDSERNEKDFIPKGATWVKDSVTVFKPEENIVLTKDGKEIDYDYLIVSTGLELYWDRIKGLKENLGKNGVTSNYSYDSCEKTFEFIKSLKAGNVAIFTVPTTGVKCGGAPQKILWLCDDYLRKHGIRDKVRLDFNSAGASMFPVKKYSEVLDKMAKERDVNQNFAHNLVEIKGDSKEAVFETPQGTKTVKYDMIHVVPPMGPSSIIKNSPLADPATGFVNVNKETLQHVKYDNVFSLGDTSNLPTSKTAAAITSQAPVLVGNLINHKLGLPLNNKYDGYTSCPITTSYNKIILAEFKYGFEVSESFPFDQSKESYFPMLLKKYIFPTAYWEGMLKGRWFGKNTLFNPVKTPEIN</sequence>
<reference evidence="12 13" key="1">
    <citation type="submission" date="2023-11" db="EMBL/GenBank/DDBJ databases">
        <title>Dfirmibasis_genome.</title>
        <authorList>
            <person name="Edelbroek B."/>
            <person name="Kjellin J."/>
            <person name="Jerlstrom-Hultqvist J."/>
            <person name="Soderbom F."/>
        </authorList>
    </citation>
    <scope>NUCLEOTIDE SEQUENCE [LARGE SCALE GENOMIC DNA]</scope>
    <source>
        <strain evidence="12 13">TNS-C-14</strain>
    </source>
</reference>
<evidence type="ECO:0000256" key="4">
    <source>
        <dbReference type="ARBA" id="ARBA00022719"/>
    </source>
</evidence>
<keyword evidence="13" id="KW-1185">Reference proteome</keyword>
<evidence type="ECO:0000256" key="1">
    <source>
        <dbReference type="ARBA" id="ARBA00001974"/>
    </source>
</evidence>
<organism evidence="12 13">
    <name type="scientific">Dictyostelium firmibasis</name>
    <dbReference type="NCBI Taxonomy" id="79012"/>
    <lineage>
        <taxon>Eukaryota</taxon>
        <taxon>Amoebozoa</taxon>
        <taxon>Evosea</taxon>
        <taxon>Eumycetozoa</taxon>
        <taxon>Dictyostelia</taxon>
        <taxon>Dictyosteliales</taxon>
        <taxon>Dictyosteliaceae</taxon>
        <taxon>Dictyostelium</taxon>
    </lineage>
</organism>
<evidence type="ECO:0000259" key="11">
    <source>
        <dbReference type="Pfam" id="PF07992"/>
    </source>
</evidence>
<dbReference type="PANTHER" id="PTHR10632:SF2">
    <property type="entry name" value="SULFIDE:QUINONE OXIDOREDUCTASE, MITOCHONDRIAL"/>
    <property type="match status" value="1"/>
</dbReference>
<keyword evidence="8" id="KW-0496">Mitochondrion</keyword>
<dbReference type="GO" id="GO:0071949">
    <property type="term" value="F:FAD binding"/>
    <property type="evidence" value="ECO:0007669"/>
    <property type="project" value="TreeGrafter"/>
</dbReference>
<gene>
    <name evidence="12" type="ORF">RB653_005348</name>
</gene>
<evidence type="ECO:0000256" key="5">
    <source>
        <dbReference type="ARBA" id="ARBA00022827"/>
    </source>
</evidence>
<evidence type="ECO:0000313" key="13">
    <source>
        <dbReference type="Proteomes" id="UP001344447"/>
    </source>
</evidence>
<dbReference type="Proteomes" id="UP001344447">
    <property type="component" value="Unassembled WGS sequence"/>
</dbReference>
<keyword evidence="5" id="KW-0274">FAD</keyword>
<dbReference type="InterPro" id="IPR023753">
    <property type="entry name" value="FAD/NAD-binding_dom"/>
</dbReference>
<evidence type="ECO:0000313" key="12">
    <source>
        <dbReference type="EMBL" id="KAK5583749.1"/>
    </source>
</evidence>
<dbReference type="AlphaFoldDB" id="A0AAN7U148"/>
<keyword evidence="6" id="KW-0809">Transit peptide</keyword>
<dbReference type="Gene3D" id="3.50.50.60">
    <property type="entry name" value="FAD/NAD(P)-binding domain"/>
    <property type="match status" value="2"/>
</dbReference>
<dbReference type="InterPro" id="IPR036188">
    <property type="entry name" value="FAD/NAD-bd_sf"/>
</dbReference>
<evidence type="ECO:0000256" key="7">
    <source>
        <dbReference type="ARBA" id="ARBA00023002"/>
    </source>
</evidence>
<proteinExistence type="inferred from homology"/>
<dbReference type="FunFam" id="3.50.50.60:FF:000034">
    <property type="entry name" value="sulfide:quinone oxidoreductase, mitochondrial"/>
    <property type="match status" value="1"/>
</dbReference>
<dbReference type="InterPro" id="IPR015904">
    <property type="entry name" value="Sulphide_quinone_reductase"/>
</dbReference>
<comment type="cofactor">
    <cofactor evidence="1">
        <name>FAD</name>
        <dbReference type="ChEBI" id="CHEBI:57692"/>
    </cofactor>
</comment>
<dbReference type="SUPFAM" id="SSF51905">
    <property type="entry name" value="FAD/NAD(P)-binding domain"/>
    <property type="match status" value="2"/>
</dbReference>
<evidence type="ECO:0000256" key="6">
    <source>
        <dbReference type="ARBA" id="ARBA00022946"/>
    </source>
</evidence>
<comment type="subcellular location">
    <subcellularLocation>
        <location evidence="2">Mitochondrion</location>
    </subcellularLocation>
</comment>
<keyword evidence="7" id="KW-0560">Oxidoreductase</keyword>